<protein>
    <submittedName>
        <fullName evidence="1">Protein EFR3</fullName>
    </submittedName>
</protein>
<evidence type="ECO:0000313" key="1">
    <source>
        <dbReference type="EMBL" id="JAT58124.1"/>
    </source>
</evidence>
<dbReference type="EMBL" id="GDJX01009812">
    <property type="protein sequence ID" value="JAT58124.1"/>
    <property type="molecule type" value="Transcribed_RNA"/>
</dbReference>
<dbReference type="InterPro" id="IPR049152">
    <property type="entry name" value="EFR3-like_ARM"/>
</dbReference>
<accession>A0A1D1YU21</accession>
<gene>
    <name evidence="1" type="primary">CBG02625_1</name>
    <name evidence="1" type="ORF">g.110199</name>
</gene>
<organism evidence="1">
    <name type="scientific">Anthurium amnicola</name>
    <dbReference type="NCBI Taxonomy" id="1678845"/>
    <lineage>
        <taxon>Eukaryota</taxon>
        <taxon>Viridiplantae</taxon>
        <taxon>Streptophyta</taxon>
        <taxon>Embryophyta</taxon>
        <taxon>Tracheophyta</taxon>
        <taxon>Spermatophyta</taxon>
        <taxon>Magnoliopsida</taxon>
        <taxon>Liliopsida</taxon>
        <taxon>Araceae</taxon>
        <taxon>Pothoideae</taxon>
        <taxon>Potheae</taxon>
        <taxon>Anthurium</taxon>
    </lineage>
</organism>
<dbReference type="AlphaFoldDB" id="A0A1D1YU21"/>
<dbReference type="PANTHER" id="PTHR46087">
    <property type="entry name" value="PUTATIVE, EXPRESSED-RELATED"/>
    <property type="match status" value="1"/>
</dbReference>
<dbReference type="SUPFAM" id="SSF48371">
    <property type="entry name" value="ARM repeat"/>
    <property type="match status" value="1"/>
</dbReference>
<name>A0A1D1YU21_9ARAE</name>
<dbReference type="PANTHER" id="PTHR46087:SF1">
    <property type="entry name" value="ARM REPEAT SUPERFAMILY PROTEIN"/>
    <property type="match status" value="1"/>
</dbReference>
<dbReference type="InterPro" id="IPR016024">
    <property type="entry name" value="ARM-type_fold"/>
</dbReference>
<dbReference type="Pfam" id="PF21052">
    <property type="entry name" value="EFR3_ARM"/>
    <property type="match status" value="1"/>
</dbReference>
<reference evidence="1" key="1">
    <citation type="submission" date="2015-07" db="EMBL/GenBank/DDBJ databases">
        <title>Transcriptome Assembly of Anthurium amnicola.</title>
        <authorList>
            <person name="Suzuki J."/>
        </authorList>
    </citation>
    <scope>NUCLEOTIDE SEQUENCE</scope>
</reference>
<sequence length="1023" mass="114255">MGVMSRRVLPVCGNLCFFCPSLRARSRQPVKRYKKLLADSFPRSQDGGPNERMISKLCEYASKNPMRIPKITEYLEQRCYKELRNEHFGLAKVVPFIYRKLLSSCKEQMPLFATSLLSVIRTLLDQTRQDEMRILGCHALVDFMNSQMDSTYMFNLEGLIPKLCQLAHEVGEDDRGLRLRSAGLQALASMVHFMGEYSHISLDFDDIVSATLQNYEVHRINRVTSQQDIPCSDHQGHCVPEIVRDENQVSSLTDSLNKSLTVQNSAKDETDAAMDACKNPMYWSRLCLHNMAELSKEATTVRRVLEPLFHNFDDGNHWSPLKGIACSILSDMQVLMEKSGQNSHLLLSNLVKHLDHKNITKRPDMQIDIINVAAHLAKKAKVQASVAIITALGDLMRHLRKCMQCSIESSNLESDCNRWNVALYSALEECLVQLMNKVGDVGPILDMMAVLLENIPITALVSRTTISAVYRAALIAASIPNASDHKKAFPEALFHQLLLAMTHPDHEIRVGSHRIFSAVLMPDLDCPWSIPLSSLQSKGSDPRGPLLIALSGFSSSRAIMERIGRGNDFVSSMENDANVGSGQEDTRQGGLHSDMILKQQPIHSAHNQVESPLLYSASEGRLGPELGKEGSLRLSSHQVNLLLSSIWVQATSQENTPANYEAMAHTFRLSLLFSQSKASSHAALVRCFQLAFSLRSLSLDDGCCLQPSRRRSLFTMASYMLVFSAKAGRIPQLASSIKAMLMDEMVDPHLHLIKDERLQAACAPLHGKGMVYGSEEDDIAALKSLSSVKSDDRPLKQTVLSRLMKKFEKLSEEDLMSMKEQLLQSFSPEDAFPLGAPLFMETPKPCSPLSQKDFQSFEKIMPLATLEDEEMFPETFKNQSESKMSESMKPLDILSANQLIESVLETARQVASLPVSTTPVPYDEMKSQCEALVMGKQQKMSALLSFQHRQEATNNVLTEENEKTLAIQYRVEEPHEVEKKSNGRGPFFGVPDNSFRLPPSSPYDKFLKAAGVEKVNSILAECN</sequence>
<dbReference type="InterPro" id="IPR055296">
    <property type="entry name" value="SRL2-like"/>
</dbReference>
<proteinExistence type="predicted"/>